<accession>A0A8J3GSJ2</accession>
<reference evidence="2" key="1">
    <citation type="journal article" date="2014" name="Int. J. Syst. Evol. Microbiol.">
        <title>Complete genome sequence of Corynebacterium casei LMG S-19264T (=DSM 44701T), isolated from a smear-ripened cheese.</title>
        <authorList>
            <consortium name="US DOE Joint Genome Institute (JGI-PGF)"/>
            <person name="Walter F."/>
            <person name="Albersmeier A."/>
            <person name="Kalinowski J."/>
            <person name="Ruckert C."/>
        </authorList>
    </citation>
    <scope>NUCLEOTIDE SEQUENCE</scope>
    <source>
        <strain evidence="2">CGMCC 1.16548</strain>
    </source>
</reference>
<dbReference type="InterPro" id="IPR023210">
    <property type="entry name" value="NADP_OxRdtase_dom"/>
</dbReference>
<dbReference type="InterPro" id="IPR036812">
    <property type="entry name" value="NAD(P)_OxRdtase_dom_sf"/>
</dbReference>
<dbReference type="AlphaFoldDB" id="A0A8J3GSJ2"/>
<dbReference type="Proteomes" id="UP000617531">
    <property type="component" value="Unassembled WGS sequence"/>
</dbReference>
<dbReference type="GO" id="GO:0005829">
    <property type="term" value="C:cytosol"/>
    <property type="evidence" value="ECO:0007669"/>
    <property type="project" value="TreeGrafter"/>
</dbReference>
<keyword evidence="3" id="KW-1185">Reference proteome</keyword>
<sequence>MMFGTTIDETTSFALLDRFVDAGGEWIDTADCYSFWASESGYGGDSEELIGRWLAARPGMRDRVKISTKFGAEPRVAGEWPASRTGLSRPAIRSQFEGSLRRLGTDHVELVWAHMEDRATPIEETADAMAELVADGRAGRIGTSNHPAWLVERARTHARSRGVEPITALQHSRTFLQTRPGIRPDGQNHRFGVVDDELLDLATPEGLELWAYTPLLSGAYDNPAKPIPEPYDHPGTTRRLAVLDEVAAETGLTRGQVVLSWLAGGTPATRPILGGSKLAQLDAALEATAFELPAQLRERLDAVERQ</sequence>
<dbReference type="PANTHER" id="PTHR43364:SF6">
    <property type="entry name" value="OXIDOREDUCTASE-RELATED"/>
    <property type="match status" value="1"/>
</dbReference>
<dbReference type="EMBL" id="BNAI01000007">
    <property type="protein sequence ID" value="GHF23362.1"/>
    <property type="molecule type" value="Genomic_DNA"/>
</dbReference>
<evidence type="ECO:0000313" key="3">
    <source>
        <dbReference type="Proteomes" id="UP000617531"/>
    </source>
</evidence>
<evidence type="ECO:0000313" key="2">
    <source>
        <dbReference type="EMBL" id="GHF23362.1"/>
    </source>
</evidence>
<organism evidence="2 3">
    <name type="scientific">Pseudolysinimonas yzui</name>
    <dbReference type="NCBI Taxonomy" id="2708254"/>
    <lineage>
        <taxon>Bacteria</taxon>
        <taxon>Bacillati</taxon>
        <taxon>Actinomycetota</taxon>
        <taxon>Actinomycetes</taxon>
        <taxon>Micrococcales</taxon>
        <taxon>Microbacteriaceae</taxon>
        <taxon>Pseudolysinimonas</taxon>
    </lineage>
</organism>
<reference evidence="2" key="2">
    <citation type="submission" date="2020-09" db="EMBL/GenBank/DDBJ databases">
        <authorList>
            <person name="Sun Q."/>
            <person name="Zhou Y."/>
        </authorList>
    </citation>
    <scope>NUCLEOTIDE SEQUENCE</scope>
    <source>
        <strain evidence="2">CGMCC 1.16548</strain>
    </source>
</reference>
<protein>
    <submittedName>
        <fullName evidence="2">Oxidoreductase</fullName>
    </submittedName>
</protein>
<dbReference type="SUPFAM" id="SSF51430">
    <property type="entry name" value="NAD(P)-linked oxidoreductase"/>
    <property type="match status" value="1"/>
</dbReference>
<comment type="caution">
    <text evidence="2">The sequence shown here is derived from an EMBL/GenBank/DDBJ whole genome shotgun (WGS) entry which is preliminary data.</text>
</comment>
<dbReference type="InterPro" id="IPR050523">
    <property type="entry name" value="AKR_Detox_Biosynth"/>
</dbReference>
<name>A0A8J3GSJ2_9MICO</name>
<gene>
    <name evidence="2" type="ORF">GCM10011600_25580</name>
</gene>
<dbReference type="Gene3D" id="3.20.20.100">
    <property type="entry name" value="NADP-dependent oxidoreductase domain"/>
    <property type="match status" value="1"/>
</dbReference>
<dbReference type="PANTHER" id="PTHR43364">
    <property type="entry name" value="NADH-SPECIFIC METHYLGLYOXAL REDUCTASE-RELATED"/>
    <property type="match status" value="1"/>
</dbReference>
<evidence type="ECO:0000259" key="1">
    <source>
        <dbReference type="Pfam" id="PF00248"/>
    </source>
</evidence>
<feature type="domain" description="NADP-dependent oxidoreductase" evidence="1">
    <location>
        <begin position="2"/>
        <end position="303"/>
    </location>
</feature>
<dbReference type="Pfam" id="PF00248">
    <property type="entry name" value="Aldo_ket_red"/>
    <property type="match status" value="1"/>
</dbReference>
<proteinExistence type="predicted"/>